<dbReference type="Gene3D" id="3.40.50.300">
    <property type="entry name" value="P-loop containing nucleotide triphosphate hydrolases"/>
    <property type="match status" value="2"/>
</dbReference>
<dbReference type="InterPro" id="IPR027417">
    <property type="entry name" value="P-loop_NTPase"/>
</dbReference>
<dbReference type="SMART" id="SM00382">
    <property type="entry name" value="AAA"/>
    <property type="match status" value="2"/>
</dbReference>
<evidence type="ECO:0000259" key="5">
    <source>
        <dbReference type="SMART" id="SM00382"/>
    </source>
</evidence>
<dbReference type="PRINTS" id="PR00300">
    <property type="entry name" value="CLPPROTEASEA"/>
</dbReference>
<dbReference type="SUPFAM" id="SSF52540">
    <property type="entry name" value="P-loop containing nucleoside triphosphate hydrolases"/>
    <property type="match status" value="2"/>
</dbReference>
<dbReference type="Gene3D" id="1.10.8.60">
    <property type="match status" value="2"/>
</dbReference>
<evidence type="ECO:0000256" key="2">
    <source>
        <dbReference type="ARBA" id="ARBA00022840"/>
    </source>
</evidence>
<dbReference type="Pfam" id="PF10431">
    <property type="entry name" value="ClpB_D2-small"/>
    <property type="match status" value="1"/>
</dbReference>
<keyword evidence="4" id="KW-0472">Membrane</keyword>
<sequence>MKPKNYFIYHFTYALPNFVKSRPQRIVEEARYLNIFGLVKNLFAPYRRLTQSKKASLVDRLSFDLVSRGVGAVVRIFLIIFGIFLLIIFAFVFLIQIILYIPPIASLPDYFLFLRFTFFNSDIENPKKFVSKLERSAFFKGLKLFFDDGFIELFAAIPAPNSLAINAGQNLFEMFSTLSYNWPKLQQYLAKKNINDKQFAILIQYLDHFYNDPTISKKDPIGYSLIYGYTNTLDTFCTELTHKKIASPYFNKALVTSIEKILTRPHANNAIMIGEVGVGKHSGIVDLASAITRRQIKSLSDKKVLLMDTVALLSSSKNLLEIKANFEALLQEAKHAGNIILVVDYVDKISSSQDGRIDFSDVLNAVLNDNSLPIIGITTYDEFNKYIRTSPQFLKLFEKVEVFEPKVEETIQILIGYSLEIYAKVHITCDYQSILEIVDKSERLMQEKRQPEKSTLLLDDSIARTQKLNKKQVTIDIVDDVLSERTKIPIGKIETEELEKLKDLEGYLHKRIVGQDEAIVSIAKAMRRSRTGLERGKRPMGSFLFLGPTGVGKTETAKALADAFFGAESKMIRLDMTEFREQGSTKRLIGDMETKTPGQLTSMVLQNPYGLLLVDEFEKADPYVQNLFLQIIDEGSLTDAFGKKVSFTNIIIIATSNAGAEFIREQVVKSATKDLSSKLIEYVLSKGLFNPELVNRFDAVVVYKPLSQQQVLAVSKLMLAELAAQIKETKNITLQINDQLAQAVATKGYNIEFGARPIRRLIQDRLEDGIAKMIISGRINNGETIPAQTLVSFVS</sequence>
<protein>
    <submittedName>
        <fullName evidence="7">ATPase AAA-2 domain protein</fullName>
    </submittedName>
</protein>
<dbReference type="Proteomes" id="UP000034854">
    <property type="component" value="Unassembled WGS sequence"/>
</dbReference>
<dbReference type="GO" id="GO:0016887">
    <property type="term" value="F:ATP hydrolysis activity"/>
    <property type="evidence" value="ECO:0007669"/>
    <property type="project" value="InterPro"/>
</dbReference>
<organism evidence="7 8">
    <name type="scientific">Candidatus Curtissbacteria bacterium GW2011_GWA1_41_11</name>
    <dbReference type="NCBI Taxonomy" id="1618409"/>
    <lineage>
        <taxon>Bacteria</taxon>
        <taxon>Candidatus Curtissiibacteriota</taxon>
    </lineage>
</organism>
<dbReference type="GO" id="GO:0005524">
    <property type="term" value="F:ATP binding"/>
    <property type="evidence" value="ECO:0007669"/>
    <property type="project" value="UniProtKB-KW"/>
</dbReference>
<dbReference type="PANTHER" id="PTHR11638:SF18">
    <property type="entry name" value="HEAT SHOCK PROTEIN 104"/>
    <property type="match status" value="1"/>
</dbReference>
<keyword evidence="1" id="KW-0547">Nucleotide-binding</keyword>
<dbReference type="AlphaFoldDB" id="A0A0G0WQS9"/>
<comment type="caution">
    <text evidence="7">The sequence shown here is derived from an EMBL/GenBank/DDBJ whole genome shotgun (WGS) entry which is preliminary data.</text>
</comment>
<dbReference type="InterPro" id="IPR019489">
    <property type="entry name" value="Clp_ATPase_C"/>
</dbReference>
<proteinExistence type="predicted"/>
<evidence type="ECO:0000256" key="4">
    <source>
        <dbReference type="SAM" id="Phobius"/>
    </source>
</evidence>
<dbReference type="CDD" id="cd19499">
    <property type="entry name" value="RecA-like_ClpB_Hsp104-like"/>
    <property type="match status" value="1"/>
</dbReference>
<dbReference type="Pfam" id="PF07724">
    <property type="entry name" value="AAA_2"/>
    <property type="match status" value="1"/>
</dbReference>
<dbReference type="GO" id="GO:0005737">
    <property type="term" value="C:cytoplasm"/>
    <property type="evidence" value="ECO:0007669"/>
    <property type="project" value="TreeGrafter"/>
</dbReference>
<dbReference type="EMBL" id="LCAG01000009">
    <property type="protein sequence ID" value="KKR86840.1"/>
    <property type="molecule type" value="Genomic_DNA"/>
</dbReference>
<feature type="domain" description="Clp ATPase C-terminal" evidence="6">
    <location>
        <begin position="706"/>
        <end position="792"/>
    </location>
</feature>
<keyword evidence="3" id="KW-0143">Chaperone</keyword>
<evidence type="ECO:0000256" key="3">
    <source>
        <dbReference type="ARBA" id="ARBA00023186"/>
    </source>
</evidence>
<name>A0A0G0WQS9_9BACT</name>
<evidence type="ECO:0000313" key="7">
    <source>
        <dbReference type="EMBL" id="KKR86840.1"/>
    </source>
</evidence>
<dbReference type="SMART" id="SM01086">
    <property type="entry name" value="ClpB_D2-small"/>
    <property type="match status" value="1"/>
</dbReference>
<keyword evidence="4" id="KW-0812">Transmembrane</keyword>
<feature type="domain" description="AAA+ ATPase" evidence="5">
    <location>
        <begin position="266"/>
        <end position="408"/>
    </location>
</feature>
<dbReference type="InterPro" id="IPR050130">
    <property type="entry name" value="ClpA_ClpB"/>
</dbReference>
<dbReference type="PANTHER" id="PTHR11638">
    <property type="entry name" value="ATP-DEPENDENT CLP PROTEASE"/>
    <property type="match status" value="1"/>
</dbReference>
<dbReference type="InterPro" id="IPR003593">
    <property type="entry name" value="AAA+_ATPase"/>
</dbReference>
<dbReference type="InterPro" id="IPR001270">
    <property type="entry name" value="ClpA/B"/>
</dbReference>
<reference evidence="7 8" key="1">
    <citation type="journal article" date="2015" name="Nature">
        <title>rRNA introns, odd ribosomes, and small enigmatic genomes across a large radiation of phyla.</title>
        <authorList>
            <person name="Brown C.T."/>
            <person name="Hug L.A."/>
            <person name="Thomas B.C."/>
            <person name="Sharon I."/>
            <person name="Castelle C.J."/>
            <person name="Singh A."/>
            <person name="Wilkins M.J."/>
            <person name="Williams K.H."/>
            <person name="Banfield J.F."/>
        </authorList>
    </citation>
    <scope>NUCLEOTIDE SEQUENCE [LARGE SCALE GENOMIC DNA]</scope>
</reference>
<dbReference type="InterPro" id="IPR003959">
    <property type="entry name" value="ATPase_AAA_core"/>
</dbReference>
<feature type="transmembrane region" description="Helical" evidence="4">
    <location>
        <begin position="76"/>
        <end position="101"/>
    </location>
</feature>
<feature type="domain" description="AAA+ ATPase" evidence="5">
    <location>
        <begin position="539"/>
        <end position="686"/>
    </location>
</feature>
<keyword evidence="4" id="KW-1133">Transmembrane helix</keyword>
<evidence type="ECO:0000256" key="1">
    <source>
        <dbReference type="ARBA" id="ARBA00022741"/>
    </source>
</evidence>
<keyword evidence="2" id="KW-0067">ATP-binding</keyword>
<dbReference type="GO" id="GO:0034605">
    <property type="term" value="P:cellular response to heat"/>
    <property type="evidence" value="ECO:0007669"/>
    <property type="project" value="TreeGrafter"/>
</dbReference>
<gene>
    <name evidence="7" type="ORF">UU34_C0009G0008</name>
</gene>
<accession>A0A0G0WQS9</accession>
<evidence type="ECO:0000313" key="8">
    <source>
        <dbReference type="Proteomes" id="UP000034854"/>
    </source>
</evidence>
<evidence type="ECO:0000259" key="6">
    <source>
        <dbReference type="SMART" id="SM01086"/>
    </source>
</evidence>
<dbReference type="PATRIC" id="fig|1618409.3.peg.581"/>